<gene>
    <name evidence="1" type="ORF">QYB97_05590</name>
</gene>
<comment type="caution">
    <text evidence="1">The sequence shown here is derived from an EMBL/GenBank/DDBJ whole genome shotgun (WGS) entry which is preliminary data.</text>
</comment>
<accession>A0ABT8HT62</accession>
<dbReference type="Proteomes" id="UP001172721">
    <property type="component" value="Unassembled WGS sequence"/>
</dbReference>
<sequence>MRNDYIVRPQDLIEFEDVLTDLNNRATSQPSGRGGVVVRVIKSHNRSNPVGIVVEEQKDETNMAPKKKLTIDEKLQLLNKIAGKAKHYDAETIKESDRIARREDWKDEAE</sequence>
<evidence type="ECO:0000313" key="1">
    <source>
        <dbReference type="EMBL" id="MDN4523936.1"/>
    </source>
</evidence>
<evidence type="ECO:0000313" key="2">
    <source>
        <dbReference type="Proteomes" id="UP001172721"/>
    </source>
</evidence>
<name>A0ABT8HT62_9BACL</name>
<organism evidence="1 2">
    <name type="scientific">Fictibacillus fluitans</name>
    <dbReference type="NCBI Taxonomy" id="3058422"/>
    <lineage>
        <taxon>Bacteria</taxon>
        <taxon>Bacillati</taxon>
        <taxon>Bacillota</taxon>
        <taxon>Bacilli</taxon>
        <taxon>Bacillales</taxon>
        <taxon>Fictibacillaceae</taxon>
        <taxon>Fictibacillus</taxon>
    </lineage>
</organism>
<keyword evidence="2" id="KW-1185">Reference proteome</keyword>
<reference evidence="1" key="1">
    <citation type="submission" date="2023-07" db="EMBL/GenBank/DDBJ databases">
        <title>Fictibacillus sp. isolated from freshwater pond.</title>
        <authorList>
            <person name="Kirdat K."/>
            <person name="Bhat A."/>
            <person name="Mourya A."/>
            <person name="Yadav A."/>
        </authorList>
    </citation>
    <scope>NUCLEOTIDE SEQUENCE</scope>
    <source>
        <strain evidence="1">NE201</strain>
    </source>
</reference>
<protein>
    <submittedName>
        <fullName evidence="1">Uncharacterized protein</fullName>
    </submittedName>
</protein>
<dbReference type="EMBL" id="JAUHTR010000002">
    <property type="protein sequence ID" value="MDN4523936.1"/>
    <property type="molecule type" value="Genomic_DNA"/>
</dbReference>
<dbReference type="RefSeq" id="WP_301164992.1">
    <property type="nucleotide sequence ID" value="NZ_JAUHTR010000002.1"/>
</dbReference>
<proteinExistence type="predicted"/>